<proteinExistence type="predicted"/>
<dbReference type="RefSeq" id="WP_345715756.1">
    <property type="nucleotide sequence ID" value="NZ_BAABFP010000002.1"/>
</dbReference>
<dbReference type="Proteomes" id="UP001596189">
    <property type="component" value="Unassembled WGS sequence"/>
</dbReference>
<dbReference type="InterPro" id="IPR003772">
    <property type="entry name" value="YceD"/>
</dbReference>
<evidence type="ECO:0000313" key="2">
    <source>
        <dbReference type="Proteomes" id="UP001596189"/>
    </source>
</evidence>
<dbReference type="PANTHER" id="PTHR34374:SF1">
    <property type="entry name" value="LARGE RIBOSOMAL RNA SUBUNIT ACCUMULATION PROTEIN YCED HOMOLOG 1, CHLOROPLASTIC"/>
    <property type="match status" value="1"/>
</dbReference>
<sequence>MELAISLDPRAPLVLDVHELGRRPGSMITNSREVPAPAEMGTDVIGFTEGAPLWLDLRLESVMEGVLVTGTVRGSATGECIRCLTDLEQELEVPVTELFAYPGKQPPEDVDEDDVRELEGDLIDFEPVLRDAVVPALPFQPVCRADCPGLCSECGARLADDPNHHHDVVDPRWAALQGLAPTAGEPTDDEEEN</sequence>
<comment type="caution">
    <text evidence="1">The sequence shown here is derived from an EMBL/GenBank/DDBJ whole genome shotgun (WGS) entry which is preliminary data.</text>
</comment>
<accession>A0ABW1JJ32</accession>
<dbReference type="EMBL" id="JBHSRD010000006">
    <property type="protein sequence ID" value="MFC6008688.1"/>
    <property type="molecule type" value="Genomic_DNA"/>
</dbReference>
<dbReference type="PANTHER" id="PTHR34374">
    <property type="entry name" value="LARGE RIBOSOMAL RNA SUBUNIT ACCUMULATION PROTEIN YCED HOMOLOG 1, CHLOROPLASTIC"/>
    <property type="match status" value="1"/>
</dbReference>
<dbReference type="Pfam" id="PF02620">
    <property type="entry name" value="YceD"/>
    <property type="match status" value="1"/>
</dbReference>
<organism evidence="1 2">
    <name type="scientific">Angustibacter luteus</name>
    <dbReference type="NCBI Taxonomy" id="658456"/>
    <lineage>
        <taxon>Bacteria</taxon>
        <taxon>Bacillati</taxon>
        <taxon>Actinomycetota</taxon>
        <taxon>Actinomycetes</taxon>
        <taxon>Kineosporiales</taxon>
        <taxon>Kineosporiaceae</taxon>
    </lineage>
</organism>
<keyword evidence="2" id="KW-1185">Reference proteome</keyword>
<protein>
    <submittedName>
        <fullName evidence="1">DUF177 domain-containing protein</fullName>
    </submittedName>
</protein>
<name>A0ABW1JJ32_9ACTN</name>
<reference evidence="2" key="1">
    <citation type="journal article" date="2019" name="Int. J. Syst. Evol. Microbiol.">
        <title>The Global Catalogue of Microorganisms (GCM) 10K type strain sequencing project: providing services to taxonomists for standard genome sequencing and annotation.</title>
        <authorList>
            <consortium name="The Broad Institute Genomics Platform"/>
            <consortium name="The Broad Institute Genome Sequencing Center for Infectious Disease"/>
            <person name="Wu L."/>
            <person name="Ma J."/>
        </authorList>
    </citation>
    <scope>NUCLEOTIDE SEQUENCE [LARGE SCALE GENOMIC DNA]</scope>
    <source>
        <strain evidence="2">KACC 14249</strain>
    </source>
</reference>
<gene>
    <name evidence="1" type="ORF">ACFQDO_16250</name>
</gene>
<evidence type="ECO:0000313" key="1">
    <source>
        <dbReference type="EMBL" id="MFC6008688.1"/>
    </source>
</evidence>